<dbReference type="Gene3D" id="3.50.50.60">
    <property type="entry name" value="FAD/NAD(P)-binding domain"/>
    <property type="match status" value="2"/>
</dbReference>
<dbReference type="PRINTS" id="PR00368">
    <property type="entry name" value="FADPNR"/>
</dbReference>
<dbReference type="Proteomes" id="UP000316095">
    <property type="component" value="Unassembled WGS sequence"/>
</dbReference>
<dbReference type="AlphaFoldDB" id="A0A5C5XGQ3"/>
<dbReference type="InterPro" id="IPR036188">
    <property type="entry name" value="FAD/NAD-bd_sf"/>
</dbReference>
<dbReference type="Pfam" id="PF07992">
    <property type="entry name" value="Pyr_redox_2"/>
    <property type="match status" value="1"/>
</dbReference>
<feature type="domain" description="FAD/NAD(P)-binding" evidence="1">
    <location>
        <begin position="6"/>
        <end position="323"/>
    </location>
</feature>
<keyword evidence="3" id="KW-1185">Reference proteome</keyword>
<dbReference type="GO" id="GO:0016491">
    <property type="term" value="F:oxidoreductase activity"/>
    <property type="evidence" value="ECO:0007669"/>
    <property type="project" value="InterPro"/>
</dbReference>
<protein>
    <submittedName>
        <fullName evidence="2">FAD dependent oxidoreductase</fullName>
    </submittedName>
</protein>
<gene>
    <name evidence="2" type="ORF">Pan54_26450</name>
</gene>
<sequence>MKKSPTIAVIGAGPVGLEAARQAIDTGYQVKLLEKGEIASAVRKWQHVRLFSPREMNTTTEGRTLISDAGREAGYCETGAEFIESYLLPLSQWISARTQVLTQTTVKKISRGDLLKGDAVGSRNRHEEPFRLLIENAAGEQIEQADFVLDCSGVTDQPNWLGTGGIPCPGERDVLEKITYGLPDREQISEIQKCASVLIVGAGYSAATLVNELIQHRKIETQPKILWLTRNSYPSGPLRVLQDDPLPGRMRLSVIANQLALSSRKDLHWISNSVVERISTTGTGDGLEVTVRSLKTSFSETIEVERVVACTGYHPDLSLTSELQIHECYATSGPMKLAASLMGQAGLDCTKITVGDVETLSSPETGYYFLGARSYGRNSQFLMQTGYQQVLLVLEQIKQSLDVG</sequence>
<evidence type="ECO:0000259" key="1">
    <source>
        <dbReference type="Pfam" id="PF07992"/>
    </source>
</evidence>
<dbReference type="SUPFAM" id="SSF51905">
    <property type="entry name" value="FAD/NAD(P)-binding domain"/>
    <property type="match status" value="1"/>
</dbReference>
<evidence type="ECO:0000313" key="2">
    <source>
        <dbReference type="EMBL" id="TWT61908.1"/>
    </source>
</evidence>
<name>A0A5C5XGQ3_9PLAN</name>
<dbReference type="OrthoDB" id="9773233at2"/>
<accession>A0A5C5XGQ3</accession>
<comment type="caution">
    <text evidence="2">The sequence shown here is derived from an EMBL/GenBank/DDBJ whole genome shotgun (WGS) entry which is preliminary data.</text>
</comment>
<dbReference type="Gene3D" id="3.40.50.720">
    <property type="entry name" value="NAD(P)-binding Rossmann-like Domain"/>
    <property type="match status" value="1"/>
</dbReference>
<dbReference type="RefSeq" id="WP_146503838.1">
    <property type="nucleotide sequence ID" value="NZ_SJPG01000001.1"/>
</dbReference>
<evidence type="ECO:0000313" key="3">
    <source>
        <dbReference type="Proteomes" id="UP000316095"/>
    </source>
</evidence>
<dbReference type="InterPro" id="IPR023753">
    <property type="entry name" value="FAD/NAD-binding_dom"/>
</dbReference>
<dbReference type="EMBL" id="SJPG01000001">
    <property type="protein sequence ID" value="TWT61908.1"/>
    <property type="molecule type" value="Genomic_DNA"/>
</dbReference>
<proteinExistence type="predicted"/>
<organism evidence="2 3">
    <name type="scientific">Rubinisphaera italica</name>
    <dbReference type="NCBI Taxonomy" id="2527969"/>
    <lineage>
        <taxon>Bacteria</taxon>
        <taxon>Pseudomonadati</taxon>
        <taxon>Planctomycetota</taxon>
        <taxon>Planctomycetia</taxon>
        <taxon>Planctomycetales</taxon>
        <taxon>Planctomycetaceae</taxon>
        <taxon>Rubinisphaera</taxon>
    </lineage>
</organism>
<reference evidence="2 3" key="1">
    <citation type="submission" date="2019-02" db="EMBL/GenBank/DDBJ databases">
        <title>Deep-cultivation of Planctomycetes and their phenomic and genomic characterization uncovers novel biology.</title>
        <authorList>
            <person name="Wiegand S."/>
            <person name="Jogler M."/>
            <person name="Boedeker C."/>
            <person name="Pinto D."/>
            <person name="Vollmers J."/>
            <person name="Rivas-Marin E."/>
            <person name="Kohn T."/>
            <person name="Peeters S.H."/>
            <person name="Heuer A."/>
            <person name="Rast P."/>
            <person name="Oberbeckmann S."/>
            <person name="Bunk B."/>
            <person name="Jeske O."/>
            <person name="Meyerdierks A."/>
            <person name="Storesund J.E."/>
            <person name="Kallscheuer N."/>
            <person name="Luecker S."/>
            <person name="Lage O.M."/>
            <person name="Pohl T."/>
            <person name="Merkel B.J."/>
            <person name="Hornburger P."/>
            <person name="Mueller R.-W."/>
            <person name="Bruemmer F."/>
            <person name="Labrenz M."/>
            <person name="Spormann A.M."/>
            <person name="Op Den Camp H."/>
            <person name="Overmann J."/>
            <person name="Amann R."/>
            <person name="Jetten M.S.M."/>
            <person name="Mascher T."/>
            <person name="Medema M.H."/>
            <person name="Devos D.P."/>
            <person name="Kaster A.-K."/>
            <person name="Ovreas L."/>
            <person name="Rohde M."/>
            <person name="Galperin M.Y."/>
            <person name="Jogler C."/>
        </authorList>
    </citation>
    <scope>NUCLEOTIDE SEQUENCE [LARGE SCALE GENOMIC DNA]</scope>
    <source>
        <strain evidence="2 3">Pan54</strain>
    </source>
</reference>